<name>A0A1X9LQE7_9MICO</name>
<evidence type="ECO:0000256" key="1">
    <source>
        <dbReference type="ARBA" id="ARBA00023002"/>
    </source>
</evidence>
<dbReference type="AlphaFoldDB" id="A0A1X9LQE7"/>
<keyword evidence="1" id="KW-0560">Oxidoreductase</keyword>
<keyword evidence="5" id="KW-1185">Reference proteome</keyword>
<evidence type="ECO:0000313" key="4">
    <source>
        <dbReference type="EMBL" id="ARJ07415.1"/>
    </source>
</evidence>
<organism evidence="4 5">
    <name type="scientific">Cnuibacter physcomitrellae</name>
    <dbReference type="NCBI Taxonomy" id="1619308"/>
    <lineage>
        <taxon>Bacteria</taxon>
        <taxon>Bacillati</taxon>
        <taxon>Actinomycetota</taxon>
        <taxon>Actinomycetes</taxon>
        <taxon>Micrococcales</taxon>
        <taxon>Microbacteriaceae</taxon>
        <taxon>Cnuibacter</taxon>
    </lineage>
</organism>
<dbReference type="PANTHER" id="PTHR10996">
    <property type="entry name" value="2-HYDROXYACID DEHYDROGENASE-RELATED"/>
    <property type="match status" value="1"/>
</dbReference>
<gene>
    <name evidence="4" type="ORF">B5808_14740</name>
</gene>
<dbReference type="PANTHER" id="PTHR10996:SF178">
    <property type="entry name" value="2-HYDROXYACID DEHYDROGENASE YGL185C-RELATED"/>
    <property type="match status" value="1"/>
</dbReference>
<dbReference type="SUPFAM" id="SSF52283">
    <property type="entry name" value="Formate/glycerate dehydrogenase catalytic domain-like"/>
    <property type="match status" value="1"/>
</dbReference>
<dbReference type="EMBL" id="CP020715">
    <property type="protein sequence ID" value="ARJ07415.1"/>
    <property type="molecule type" value="Genomic_DNA"/>
</dbReference>
<reference evidence="4 5" key="1">
    <citation type="submission" date="2017-04" db="EMBL/GenBank/DDBJ databases">
        <authorList>
            <person name="Afonso C.L."/>
            <person name="Miller P.J."/>
            <person name="Scott M.A."/>
            <person name="Spackman E."/>
            <person name="Goraichik I."/>
            <person name="Dimitrov K.M."/>
            <person name="Suarez D.L."/>
            <person name="Swayne D.E."/>
        </authorList>
    </citation>
    <scope>NUCLEOTIDE SEQUENCE [LARGE SCALE GENOMIC DNA]</scope>
    <source>
        <strain evidence="5">XA(T)</strain>
    </source>
</reference>
<dbReference type="CDD" id="cd12167">
    <property type="entry name" value="2-Hacid_dh_8"/>
    <property type="match status" value="1"/>
</dbReference>
<evidence type="ECO:0000259" key="3">
    <source>
        <dbReference type="Pfam" id="PF02826"/>
    </source>
</evidence>
<dbReference type="InterPro" id="IPR029753">
    <property type="entry name" value="D-isomer_DH_CS"/>
</dbReference>
<dbReference type="GO" id="GO:0016618">
    <property type="term" value="F:hydroxypyruvate reductase [NAD(P)H] activity"/>
    <property type="evidence" value="ECO:0007669"/>
    <property type="project" value="TreeGrafter"/>
</dbReference>
<proteinExistence type="predicted"/>
<evidence type="ECO:0000313" key="5">
    <source>
        <dbReference type="Proteomes" id="UP000192775"/>
    </source>
</evidence>
<dbReference type="SUPFAM" id="SSF51735">
    <property type="entry name" value="NAD(P)-binding Rossmann-fold domains"/>
    <property type="match status" value="1"/>
</dbReference>
<dbReference type="Gene3D" id="3.40.50.720">
    <property type="entry name" value="NAD(P)-binding Rossmann-like Domain"/>
    <property type="match status" value="2"/>
</dbReference>
<dbReference type="PROSITE" id="PS00670">
    <property type="entry name" value="D_2_HYDROXYACID_DH_2"/>
    <property type="match status" value="1"/>
</dbReference>
<dbReference type="GO" id="GO:0005829">
    <property type="term" value="C:cytosol"/>
    <property type="evidence" value="ECO:0007669"/>
    <property type="project" value="TreeGrafter"/>
</dbReference>
<dbReference type="Proteomes" id="UP000192775">
    <property type="component" value="Chromosome"/>
</dbReference>
<dbReference type="STRING" id="1619308.B5808_14740"/>
<evidence type="ECO:0000256" key="2">
    <source>
        <dbReference type="ARBA" id="ARBA00023027"/>
    </source>
</evidence>
<dbReference type="Pfam" id="PF02826">
    <property type="entry name" value="2-Hacid_dh_C"/>
    <property type="match status" value="1"/>
</dbReference>
<dbReference type="KEGG" id="cphy:B5808_14740"/>
<accession>A0A1X9LQE7</accession>
<protein>
    <recommendedName>
        <fullName evidence="3">D-isomer specific 2-hydroxyacid dehydrogenase NAD-binding domain-containing protein</fullName>
    </recommendedName>
</protein>
<dbReference type="GO" id="GO:0030267">
    <property type="term" value="F:glyoxylate reductase (NADPH) activity"/>
    <property type="evidence" value="ECO:0007669"/>
    <property type="project" value="TreeGrafter"/>
</dbReference>
<dbReference type="InterPro" id="IPR050223">
    <property type="entry name" value="D-isomer_2-hydroxyacid_DH"/>
</dbReference>
<dbReference type="InterPro" id="IPR006140">
    <property type="entry name" value="D-isomer_DH_NAD-bd"/>
</dbReference>
<dbReference type="InterPro" id="IPR036291">
    <property type="entry name" value="NAD(P)-bd_dom_sf"/>
</dbReference>
<dbReference type="GO" id="GO:0051287">
    <property type="term" value="F:NAD binding"/>
    <property type="evidence" value="ECO:0007669"/>
    <property type="project" value="InterPro"/>
</dbReference>
<feature type="domain" description="D-isomer specific 2-hydroxyacid dehydrogenase NAD-binding" evidence="3">
    <location>
        <begin position="110"/>
        <end position="281"/>
    </location>
</feature>
<sequence>MWSDVVGEVFPPALRAELEQVVELLDPRPLKSLDDAVARCLPEAEVLVTSWGALPIDADLLACAPRLRAVFHAAGSVKGTVLDAGWRSGLVVTSAAALGAQPVIEYTVAVITLAAHRIFSLAQTYREGSFVPVRGRRGRPGTTVGIVGASAIGRGVITRLVDDGWDVSVYDPVIDPAVIAQLGARQVELDELCAASDIVSLHAPDVAATRRMMDARRLGLMRDGATLINTARGALVDHDALRVECGSGRLDAILDVTDPEPLAPDDLLLRLPNVFCTPHAAGVQGTEVASLGAFMIDELRRYTRGEPLEGAIDHRMLPVLA</sequence>
<keyword evidence="2" id="KW-0520">NAD</keyword>